<dbReference type="Gene3D" id="3.60.15.10">
    <property type="entry name" value="Ribonuclease Z/Hydroxyacylglutathione hydrolase-like"/>
    <property type="match status" value="1"/>
</dbReference>
<name>A0ABT3NWW3_9PROT</name>
<keyword evidence="3" id="KW-1185">Reference proteome</keyword>
<dbReference type="InterPro" id="IPR036866">
    <property type="entry name" value="RibonucZ/Hydroxyglut_hydro"/>
</dbReference>
<dbReference type="RefSeq" id="WP_301590738.1">
    <property type="nucleotide sequence ID" value="NZ_JAPFQI010000010.1"/>
</dbReference>
<evidence type="ECO:0000313" key="2">
    <source>
        <dbReference type="EMBL" id="MCW8086652.1"/>
    </source>
</evidence>
<evidence type="ECO:0000259" key="1">
    <source>
        <dbReference type="Pfam" id="PF12706"/>
    </source>
</evidence>
<gene>
    <name evidence="2" type="ORF">OF850_13530</name>
</gene>
<accession>A0ABT3NWW3</accession>
<reference evidence="2 3" key="1">
    <citation type="submission" date="2022-10" db="EMBL/GenBank/DDBJ databases">
        <title>Roseococcus glaciei nov., sp. nov., isolated from glacier.</title>
        <authorList>
            <person name="Liu Q."/>
            <person name="Xin Y.-H."/>
        </authorList>
    </citation>
    <scope>NUCLEOTIDE SEQUENCE [LARGE SCALE GENOMIC DNA]</scope>
    <source>
        <strain evidence="2 3">MDT2-1-1</strain>
    </source>
</reference>
<protein>
    <submittedName>
        <fullName evidence="2">MBL fold metallo-hydrolase</fullName>
    </submittedName>
</protein>
<dbReference type="Proteomes" id="UP001526430">
    <property type="component" value="Unassembled WGS sequence"/>
</dbReference>
<dbReference type="PANTHER" id="PTHR15032">
    <property type="entry name" value="N-ACYL-PHOSPHATIDYLETHANOLAMINE-HYDROLYZING PHOSPHOLIPASE D"/>
    <property type="match status" value="1"/>
</dbReference>
<proteinExistence type="predicted"/>
<comment type="caution">
    <text evidence="2">The sequence shown here is derived from an EMBL/GenBank/DDBJ whole genome shotgun (WGS) entry which is preliminary data.</text>
</comment>
<dbReference type="Pfam" id="PF12706">
    <property type="entry name" value="Lactamase_B_2"/>
    <property type="match status" value="1"/>
</dbReference>
<dbReference type="InterPro" id="IPR001279">
    <property type="entry name" value="Metallo-B-lactamas"/>
</dbReference>
<sequence>MPGSDNEPIPTRLRRRQLGALLAALPWLGGCTGGGALHAGPVSDHFDGQRFFNPGGAGPRSLLELARWRLGGQREDWPDAYPSPFPPDRPPPRVAGRALRVSFVGHASFLLQGAGLNILTDPVWSERASPFSFVGPRRANPPGIAFDDLPPIDAVLVSHGHYDHLDVETLARLWRRDRPRIVAPLGHDATIRAHDPSIAVTTADWRDAVPLGPGVEAVLEQVHHWTARGIGDRNRALWCGFVLRGLGDGVFFAGDTGFDEGRPFRRVAERHGPLGLALLPIGAYEPRWFMEPQHMNPAEAVEGFRLLGARQALGYHWGTFRLTDEGVARPAEDLAGALAASGLEPARFLAARPGQVLESATRG</sequence>
<evidence type="ECO:0000313" key="3">
    <source>
        <dbReference type="Proteomes" id="UP001526430"/>
    </source>
</evidence>
<dbReference type="PANTHER" id="PTHR15032:SF4">
    <property type="entry name" value="N-ACYL-PHOSPHATIDYLETHANOLAMINE-HYDROLYZING PHOSPHOLIPASE D"/>
    <property type="match status" value="1"/>
</dbReference>
<organism evidence="2 3">
    <name type="scientific">Sabulicella glaciei</name>
    <dbReference type="NCBI Taxonomy" id="2984948"/>
    <lineage>
        <taxon>Bacteria</taxon>
        <taxon>Pseudomonadati</taxon>
        <taxon>Pseudomonadota</taxon>
        <taxon>Alphaproteobacteria</taxon>
        <taxon>Acetobacterales</taxon>
        <taxon>Acetobacteraceae</taxon>
        <taxon>Sabulicella</taxon>
    </lineage>
</organism>
<dbReference type="EMBL" id="JAPFQI010000010">
    <property type="protein sequence ID" value="MCW8086652.1"/>
    <property type="molecule type" value="Genomic_DNA"/>
</dbReference>
<feature type="domain" description="Metallo-beta-lactamase" evidence="1">
    <location>
        <begin position="117"/>
        <end position="317"/>
    </location>
</feature>
<dbReference type="SUPFAM" id="SSF56281">
    <property type="entry name" value="Metallo-hydrolase/oxidoreductase"/>
    <property type="match status" value="1"/>
</dbReference>